<dbReference type="Gene3D" id="3.10.129.10">
    <property type="entry name" value="Hotdog Thioesterase"/>
    <property type="match status" value="1"/>
</dbReference>
<dbReference type="AlphaFoldDB" id="A0A5A7SFI6"/>
<dbReference type="PANTHER" id="PTHR43437">
    <property type="entry name" value="HYDROXYACYL-THIOESTER DEHYDRATASE TYPE 2, MITOCHONDRIAL-RELATED"/>
    <property type="match status" value="1"/>
</dbReference>
<comment type="similarity">
    <text evidence="1">Belongs to the enoyl-CoA hydratase/isomerase family.</text>
</comment>
<dbReference type="GO" id="GO:0019171">
    <property type="term" value="F:(3R)-hydroxyacyl-[acyl-carrier-protein] dehydratase activity"/>
    <property type="evidence" value="ECO:0007669"/>
    <property type="project" value="TreeGrafter"/>
</dbReference>
<proteinExistence type="inferred from homology"/>
<dbReference type="Pfam" id="PF01575">
    <property type="entry name" value="MaoC_dehydratas"/>
    <property type="match status" value="1"/>
</dbReference>
<name>A0A5A7SFI6_9NOCA</name>
<evidence type="ECO:0000259" key="2">
    <source>
        <dbReference type="Pfam" id="PF01575"/>
    </source>
</evidence>
<dbReference type="Proteomes" id="UP000322244">
    <property type="component" value="Unassembled WGS sequence"/>
</dbReference>
<dbReference type="EMBL" id="VLNY01000001">
    <property type="protein sequence ID" value="KAA0024898.1"/>
    <property type="molecule type" value="Genomic_DNA"/>
</dbReference>
<reference evidence="3 4" key="1">
    <citation type="submission" date="2019-07" db="EMBL/GenBank/DDBJ databases">
        <title>Rhodococcus cavernicolus sp. nov., isolated from a cave.</title>
        <authorList>
            <person name="Lee S.D."/>
        </authorList>
    </citation>
    <scope>NUCLEOTIDE SEQUENCE [LARGE SCALE GENOMIC DNA]</scope>
    <source>
        <strain evidence="3 4">C1-24</strain>
    </source>
</reference>
<dbReference type="InterPro" id="IPR050965">
    <property type="entry name" value="UPF0336/Enoyl-CoA_hydratase"/>
</dbReference>
<dbReference type="SUPFAM" id="SSF54637">
    <property type="entry name" value="Thioesterase/thiol ester dehydrase-isomerase"/>
    <property type="match status" value="1"/>
</dbReference>
<dbReference type="GO" id="GO:0006633">
    <property type="term" value="P:fatty acid biosynthetic process"/>
    <property type="evidence" value="ECO:0007669"/>
    <property type="project" value="TreeGrafter"/>
</dbReference>
<dbReference type="InterPro" id="IPR029069">
    <property type="entry name" value="HotDog_dom_sf"/>
</dbReference>
<dbReference type="OrthoDB" id="9800237at2"/>
<evidence type="ECO:0000313" key="3">
    <source>
        <dbReference type="EMBL" id="KAA0024898.1"/>
    </source>
</evidence>
<dbReference type="CDD" id="cd03449">
    <property type="entry name" value="R_hydratase"/>
    <property type="match status" value="1"/>
</dbReference>
<dbReference type="RefSeq" id="WP_149428674.1">
    <property type="nucleotide sequence ID" value="NZ_VLNY01000001.1"/>
</dbReference>
<dbReference type="InterPro" id="IPR002539">
    <property type="entry name" value="MaoC-like_dom"/>
</dbReference>
<organism evidence="3 4">
    <name type="scientific">Antrihabitans cavernicola</name>
    <dbReference type="NCBI Taxonomy" id="2495913"/>
    <lineage>
        <taxon>Bacteria</taxon>
        <taxon>Bacillati</taxon>
        <taxon>Actinomycetota</taxon>
        <taxon>Actinomycetes</taxon>
        <taxon>Mycobacteriales</taxon>
        <taxon>Nocardiaceae</taxon>
        <taxon>Antrihabitans</taxon>
    </lineage>
</organism>
<sequence length="149" mass="16195">MTIDVAIDPWNRTRNGKPKVGATATREYTLTMEDTEAWAAMSQDYNPLHFDEQAAANSIFGRRVGHGGLMQGILHGIMGMELPGPGSVFLGVNWSFHNPILFGETITGEVKVIAVRDDKPITTLEVAVRRPDGTVCLDGTCTTYTSAID</sequence>
<evidence type="ECO:0000313" key="4">
    <source>
        <dbReference type="Proteomes" id="UP000322244"/>
    </source>
</evidence>
<feature type="domain" description="MaoC-like" evidence="2">
    <location>
        <begin position="24"/>
        <end position="121"/>
    </location>
</feature>
<accession>A0A5A7SFI6</accession>
<evidence type="ECO:0000256" key="1">
    <source>
        <dbReference type="ARBA" id="ARBA00005254"/>
    </source>
</evidence>
<comment type="caution">
    <text evidence="3">The sequence shown here is derived from an EMBL/GenBank/DDBJ whole genome shotgun (WGS) entry which is preliminary data.</text>
</comment>
<gene>
    <name evidence="3" type="ORF">FOY51_02950</name>
</gene>
<dbReference type="PANTHER" id="PTHR43437:SF3">
    <property type="entry name" value="HYDROXYACYL-THIOESTER DEHYDRATASE TYPE 2, MITOCHONDRIAL"/>
    <property type="match status" value="1"/>
</dbReference>
<keyword evidence="4" id="KW-1185">Reference proteome</keyword>
<protein>
    <submittedName>
        <fullName evidence="3">MaoC family dehydratase</fullName>
    </submittedName>
</protein>